<evidence type="ECO:0000256" key="1">
    <source>
        <dbReference type="SAM" id="Phobius"/>
    </source>
</evidence>
<reference evidence="3" key="1">
    <citation type="journal article" date="2023" name="Commun. Biol.">
        <title>Genome analysis of Parmales, the sister group of diatoms, reveals the evolutionary specialization of diatoms from phago-mixotrophs to photoautotrophs.</title>
        <authorList>
            <person name="Ban H."/>
            <person name="Sato S."/>
            <person name="Yoshikawa S."/>
            <person name="Yamada K."/>
            <person name="Nakamura Y."/>
            <person name="Ichinomiya M."/>
            <person name="Sato N."/>
            <person name="Blanc-Mathieu R."/>
            <person name="Endo H."/>
            <person name="Kuwata A."/>
            <person name="Ogata H."/>
        </authorList>
    </citation>
    <scope>NUCLEOTIDE SEQUENCE [LARGE SCALE GENOMIC DNA]</scope>
    <source>
        <strain evidence="3">NIES 3700</strain>
    </source>
</reference>
<keyword evidence="3" id="KW-1185">Reference proteome</keyword>
<keyword evidence="1" id="KW-0812">Transmembrane</keyword>
<dbReference type="OrthoDB" id="10601674at2759"/>
<feature type="transmembrane region" description="Helical" evidence="1">
    <location>
        <begin position="126"/>
        <end position="144"/>
    </location>
</feature>
<dbReference type="EMBL" id="BRXW01000504">
    <property type="protein sequence ID" value="GMH60913.1"/>
    <property type="molecule type" value="Genomic_DNA"/>
</dbReference>
<name>A0A9W7E3H4_9STRA</name>
<proteinExistence type="predicted"/>
<organism evidence="2 3">
    <name type="scientific">Triparma laevis f. longispina</name>
    <dbReference type="NCBI Taxonomy" id="1714387"/>
    <lineage>
        <taxon>Eukaryota</taxon>
        <taxon>Sar</taxon>
        <taxon>Stramenopiles</taxon>
        <taxon>Ochrophyta</taxon>
        <taxon>Bolidophyceae</taxon>
        <taxon>Parmales</taxon>
        <taxon>Triparmaceae</taxon>
        <taxon>Triparma</taxon>
    </lineage>
</organism>
<evidence type="ECO:0000313" key="2">
    <source>
        <dbReference type="EMBL" id="GMH60913.1"/>
    </source>
</evidence>
<feature type="transmembrane region" description="Helical" evidence="1">
    <location>
        <begin position="92"/>
        <end position="114"/>
    </location>
</feature>
<evidence type="ECO:0000313" key="3">
    <source>
        <dbReference type="Proteomes" id="UP001165122"/>
    </source>
</evidence>
<dbReference type="Proteomes" id="UP001165122">
    <property type="component" value="Unassembled WGS sequence"/>
</dbReference>
<protein>
    <submittedName>
        <fullName evidence="2">Uncharacterized protein</fullName>
    </submittedName>
</protein>
<accession>A0A9W7E3H4</accession>
<keyword evidence="1" id="KW-0472">Membrane</keyword>
<gene>
    <name evidence="2" type="ORF">TrLO_g13642</name>
</gene>
<dbReference type="AlphaFoldDB" id="A0A9W7E3H4"/>
<sequence length="193" mass="21491">MLAVALEGSVHRNRPVGTKLVCVVEQEAVQIRKNLVPSLMTEQLAEAGLDQWRVQNRAVKELMEKQLWFEPMMVVLSRAIIKTAAWGLMGRVIVGAALSVTDLLTDLFVLWQYWEGGEKTLKYRNASLASLTTSIVLQLILVALQNRKKGARRILKEMTVVVTGLKAPVDAYRVASGAEKEKDSQFDPMSEIA</sequence>
<keyword evidence="1" id="KW-1133">Transmembrane helix</keyword>
<comment type="caution">
    <text evidence="2">The sequence shown here is derived from an EMBL/GenBank/DDBJ whole genome shotgun (WGS) entry which is preliminary data.</text>
</comment>